<sequence length="332" mass="37999">MTMVPAKYLSKSKQQNDSYNGCEDSYSSSCLLASDDDHHHHHHLQPIIMPEEESCCLNSNKEDDDDEDEGEGDDNEPWLQLGLGGQESAFNPINLQTQRRCNDLVELDLLPSSSSSSQPISLAFNPTNNHVITSTISNNSNLHQPLLLQHQHQHQQEVSWGYRPYLWQPTFTSLPSSSSSLSAQPHPSMNMYYLSPPFQYPGYNTISPSSSSSGIRVIDAPRKLRSSVWFMIQASQNQAKEPFLPQISRRYLRIKDGKMTVHVLMKYLVRKLRLNNESEVEITCRGQQLPHFLTLQDVRDNIWRLRNAVFSFADDSTTDYIMLLHYGRRSED</sequence>
<dbReference type="InParanoid" id="A0A2G5C462"/>
<dbReference type="Proteomes" id="UP000230069">
    <property type="component" value="Unassembled WGS sequence"/>
</dbReference>
<dbReference type="EMBL" id="KZ305116">
    <property type="protein sequence ID" value="PIA26053.1"/>
    <property type="molecule type" value="Genomic_DNA"/>
</dbReference>
<evidence type="ECO:0000313" key="2">
    <source>
        <dbReference type="EMBL" id="PIA26053.1"/>
    </source>
</evidence>
<name>A0A2G5C462_AQUCA</name>
<dbReference type="InterPro" id="IPR044171">
    <property type="entry name" value="LAX2-like"/>
</dbReference>
<reference evidence="2 3" key="1">
    <citation type="submission" date="2017-09" db="EMBL/GenBank/DDBJ databases">
        <title>WGS assembly of Aquilegia coerulea Goldsmith.</title>
        <authorList>
            <person name="Hodges S."/>
            <person name="Kramer E."/>
            <person name="Nordborg M."/>
            <person name="Tomkins J."/>
            <person name="Borevitz J."/>
            <person name="Derieg N."/>
            <person name="Yan J."/>
            <person name="Mihaltcheva S."/>
            <person name="Hayes R.D."/>
            <person name="Rokhsar D."/>
        </authorList>
    </citation>
    <scope>NUCLEOTIDE SEQUENCE [LARGE SCALE GENOMIC DNA]</scope>
    <source>
        <strain evidence="3">cv. Goldsmith</strain>
    </source>
</reference>
<feature type="region of interest" description="Disordered" evidence="1">
    <location>
        <begin position="1"/>
        <end position="20"/>
    </location>
</feature>
<dbReference type="AlphaFoldDB" id="A0A2G5C462"/>
<dbReference type="Gene3D" id="3.10.20.90">
    <property type="entry name" value="Phosphatidylinositol 3-kinase Catalytic Subunit, Chain A, domain 1"/>
    <property type="match status" value="1"/>
</dbReference>
<gene>
    <name evidence="2" type="ORF">AQUCO_10000017v1</name>
</gene>
<proteinExistence type="predicted"/>
<evidence type="ECO:0000313" key="3">
    <source>
        <dbReference type="Proteomes" id="UP000230069"/>
    </source>
</evidence>
<dbReference type="OrthoDB" id="1932457at2759"/>
<feature type="region of interest" description="Disordered" evidence="1">
    <location>
        <begin position="57"/>
        <end position="79"/>
    </location>
</feature>
<protein>
    <submittedName>
        <fullName evidence="2">Uncharacterized protein</fullName>
    </submittedName>
</protein>
<feature type="compositionally biased region" description="Polar residues" evidence="1">
    <location>
        <begin position="11"/>
        <end position="20"/>
    </location>
</feature>
<organism evidence="2 3">
    <name type="scientific">Aquilegia coerulea</name>
    <name type="common">Rocky mountain columbine</name>
    <dbReference type="NCBI Taxonomy" id="218851"/>
    <lineage>
        <taxon>Eukaryota</taxon>
        <taxon>Viridiplantae</taxon>
        <taxon>Streptophyta</taxon>
        <taxon>Embryophyta</taxon>
        <taxon>Tracheophyta</taxon>
        <taxon>Spermatophyta</taxon>
        <taxon>Magnoliopsida</taxon>
        <taxon>Ranunculales</taxon>
        <taxon>Ranunculaceae</taxon>
        <taxon>Thalictroideae</taxon>
        <taxon>Aquilegia</taxon>
    </lineage>
</organism>
<dbReference type="STRING" id="218851.A0A2G5C462"/>
<dbReference type="FunCoup" id="A0A2G5C462">
    <property type="interactions" value="14"/>
</dbReference>
<dbReference type="PANTHER" id="PTHR47290">
    <property type="entry name" value="RING FINGER PROTEIN"/>
    <property type="match status" value="1"/>
</dbReference>
<evidence type="ECO:0000256" key="1">
    <source>
        <dbReference type="SAM" id="MobiDB-lite"/>
    </source>
</evidence>
<dbReference type="PANTHER" id="PTHR47290:SF4">
    <property type="entry name" value="RING FINGER PROTEIN"/>
    <property type="match status" value="1"/>
</dbReference>
<feature type="compositionally biased region" description="Acidic residues" evidence="1">
    <location>
        <begin position="62"/>
        <end position="76"/>
    </location>
</feature>
<keyword evidence="3" id="KW-1185">Reference proteome</keyword>
<accession>A0A2G5C462</accession>